<keyword evidence="3" id="KW-1185">Reference proteome</keyword>
<dbReference type="Proteomes" id="UP000717328">
    <property type="component" value="Unassembled WGS sequence"/>
</dbReference>
<dbReference type="AlphaFoldDB" id="A0A9P7FU50"/>
<dbReference type="EMBL" id="JABCKI010005765">
    <property type="protein sequence ID" value="KAG5638394.1"/>
    <property type="molecule type" value="Genomic_DNA"/>
</dbReference>
<reference evidence="2" key="2">
    <citation type="submission" date="2021-10" db="EMBL/GenBank/DDBJ databases">
        <title>Phylogenomics reveals ancestral predisposition of the termite-cultivated fungus Termitomyces towards a domesticated lifestyle.</title>
        <authorList>
            <person name="Auxier B."/>
            <person name="Grum-Grzhimaylo A."/>
            <person name="Cardenas M.E."/>
            <person name="Lodge J.D."/>
            <person name="Laessoe T."/>
            <person name="Pedersen O."/>
            <person name="Smith M.E."/>
            <person name="Kuyper T.W."/>
            <person name="Franco-Molano E.A."/>
            <person name="Baroni T.J."/>
            <person name="Aanen D.K."/>
        </authorList>
    </citation>
    <scope>NUCLEOTIDE SEQUENCE</scope>
    <source>
        <strain evidence="2">D49</strain>
    </source>
</reference>
<dbReference type="OrthoDB" id="541375at2759"/>
<feature type="region of interest" description="Disordered" evidence="1">
    <location>
        <begin position="21"/>
        <end position="42"/>
    </location>
</feature>
<reference evidence="2" key="1">
    <citation type="submission" date="2021-02" db="EMBL/GenBank/DDBJ databases">
        <authorList>
            <person name="Nieuwenhuis M."/>
            <person name="Van De Peppel L.J.J."/>
        </authorList>
    </citation>
    <scope>NUCLEOTIDE SEQUENCE</scope>
    <source>
        <strain evidence="2">D49</strain>
    </source>
</reference>
<proteinExistence type="predicted"/>
<name>A0A9P7FU50_9AGAR</name>
<organism evidence="2 3">
    <name type="scientific">Sphagnurus paluster</name>
    <dbReference type="NCBI Taxonomy" id="117069"/>
    <lineage>
        <taxon>Eukaryota</taxon>
        <taxon>Fungi</taxon>
        <taxon>Dikarya</taxon>
        <taxon>Basidiomycota</taxon>
        <taxon>Agaricomycotina</taxon>
        <taxon>Agaricomycetes</taxon>
        <taxon>Agaricomycetidae</taxon>
        <taxon>Agaricales</taxon>
        <taxon>Tricholomatineae</taxon>
        <taxon>Lyophyllaceae</taxon>
        <taxon>Sphagnurus</taxon>
    </lineage>
</organism>
<sequence>MTSIIPKALRIQGHSISRTSSLEKKISRHHGHGPPHASIPTTHRGLLIEVTTNIPLPMPPCNPDYLVTTILGKAIEDATRTLNEEFAEERVVDLVAFIDRMGELMTDLSGNAKLRPIIDNNEADVALWNDS</sequence>
<evidence type="ECO:0000313" key="2">
    <source>
        <dbReference type="EMBL" id="KAG5638394.1"/>
    </source>
</evidence>
<gene>
    <name evidence="2" type="ORF">H0H81_000290</name>
</gene>
<accession>A0A9P7FU50</accession>
<comment type="caution">
    <text evidence="2">The sequence shown here is derived from an EMBL/GenBank/DDBJ whole genome shotgun (WGS) entry which is preliminary data.</text>
</comment>
<evidence type="ECO:0000256" key="1">
    <source>
        <dbReference type="SAM" id="MobiDB-lite"/>
    </source>
</evidence>
<evidence type="ECO:0000313" key="3">
    <source>
        <dbReference type="Proteomes" id="UP000717328"/>
    </source>
</evidence>
<protein>
    <submittedName>
        <fullName evidence="2">Uncharacterized protein</fullName>
    </submittedName>
</protein>